<feature type="compositionally biased region" description="Polar residues" evidence="1">
    <location>
        <begin position="33"/>
        <end position="43"/>
    </location>
</feature>
<dbReference type="EMBL" id="BDIP01004084">
    <property type="protein sequence ID" value="GCA63570.1"/>
    <property type="molecule type" value="Genomic_DNA"/>
</dbReference>
<reference evidence="2 3" key="1">
    <citation type="journal article" date="2018" name="PLoS ONE">
        <title>The draft genome of Kipferlia bialata reveals reductive genome evolution in fornicate parasites.</title>
        <authorList>
            <person name="Tanifuji G."/>
            <person name="Takabayashi S."/>
            <person name="Kume K."/>
            <person name="Takagi M."/>
            <person name="Nakayama T."/>
            <person name="Kamikawa R."/>
            <person name="Inagaki Y."/>
            <person name="Hashimoto T."/>
        </authorList>
    </citation>
    <scope>NUCLEOTIDE SEQUENCE [LARGE SCALE GENOMIC DNA]</scope>
    <source>
        <strain evidence="2">NY0173</strain>
    </source>
</reference>
<protein>
    <recommendedName>
        <fullName evidence="4">GIY-YIG domain-containing protein</fullName>
    </recommendedName>
</protein>
<accession>A0A391NSB3</accession>
<sequence>MAKRGSSRRTSASGSRKSGGGTRRKAAPKTKAVRNSSSGSTGLVTRGGKRVYNPAAYAATGAPTYNRYGKRIKHAEEYARAVQRNSATSTARKVHAKCKAAAYTYEEIMPNGLKYVGMSRHIERRVDQHHTGRGARVTQEVAPIRVANITPHRSLAAAKRAETQRYLGEARRLGTDRVRGAGNTARFSLK</sequence>
<organism evidence="2 3">
    <name type="scientific">Kipferlia bialata</name>
    <dbReference type="NCBI Taxonomy" id="797122"/>
    <lineage>
        <taxon>Eukaryota</taxon>
        <taxon>Metamonada</taxon>
        <taxon>Carpediemonas-like organisms</taxon>
        <taxon>Kipferlia</taxon>
    </lineage>
</organism>
<feature type="compositionally biased region" description="Basic residues" evidence="1">
    <location>
        <begin position="22"/>
        <end position="32"/>
    </location>
</feature>
<evidence type="ECO:0008006" key="4">
    <source>
        <dbReference type="Google" id="ProtNLM"/>
    </source>
</evidence>
<gene>
    <name evidence="2" type="ORF">KIPB_010709</name>
</gene>
<evidence type="ECO:0000313" key="3">
    <source>
        <dbReference type="Proteomes" id="UP000265618"/>
    </source>
</evidence>
<dbReference type="InterPro" id="IPR035901">
    <property type="entry name" value="GIY-YIG_endonuc_sf"/>
</dbReference>
<evidence type="ECO:0000313" key="2">
    <source>
        <dbReference type="EMBL" id="GCA63570.1"/>
    </source>
</evidence>
<feature type="region of interest" description="Disordered" evidence="1">
    <location>
        <begin position="1"/>
        <end position="47"/>
    </location>
</feature>
<evidence type="ECO:0000256" key="1">
    <source>
        <dbReference type="SAM" id="MobiDB-lite"/>
    </source>
</evidence>
<name>A0A391NSB3_9EUKA</name>
<comment type="caution">
    <text evidence="2">The sequence shown here is derived from an EMBL/GenBank/DDBJ whole genome shotgun (WGS) entry which is preliminary data.</text>
</comment>
<dbReference type="CDD" id="cd00719">
    <property type="entry name" value="GIY-YIG_SF"/>
    <property type="match status" value="1"/>
</dbReference>
<dbReference type="SUPFAM" id="SSF82771">
    <property type="entry name" value="GIY-YIG endonuclease"/>
    <property type="match status" value="1"/>
</dbReference>
<dbReference type="AlphaFoldDB" id="A0A391NSB3"/>
<dbReference type="Gene3D" id="3.40.1440.10">
    <property type="entry name" value="GIY-YIG endonuclease"/>
    <property type="match status" value="1"/>
</dbReference>
<proteinExistence type="predicted"/>
<keyword evidence="3" id="KW-1185">Reference proteome</keyword>
<dbReference type="Proteomes" id="UP000265618">
    <property type="component" value="Unassembled WGS sequence"/>
</dbReference>